<reference evidence="1 2" key="1">
    <citation type="submission" date="2015-09" db="EMBL/GenBank/DDBJ databases">
        <title>Spore heat resistance.</title>
        <authorList>
            <person name="Boekhorst J."/>
            <person name="Berendsen E.M."/>
            <person name="Wells-Bennik M.H."/>
            <person name="Kuipers O.P."/>
        </authorList>
    </citation>
    <scope>NUCLEOTIDE SEQUENCE [LARGE SCALE GENOMIC DNA]</scope>
    <source>
        <strain evidence="1 2">B4122</strain>
    </source>
</reference>
<dbReference type="EMBL" id="LJZV01000005">
    <property type="protein sequence ID" value="KZD93385.1"/>
    <property type="molecule type" value="Genomic_DNA"/>
</dbReference>
<sequence length="88" mass="10716">MLKKGRKYFYVGNTGETETRRMFKFSLEDMREVTEYSPDWELYLSKQEIIDKEEKKKLMSDIRSVFDRWSTADLTLDQLRRVHEIISE</sequence>
<dbReference type="Pfam" id="PF24203">
    <property type="entry name" value="Phage_ProQ_C_like"/>
    <property type="match status" value="1"/>
</dbReference>
<proteinExistence type="predicted"/>
<dbReference type="Proteomes" id="UP000076442">
    <property type="component" value="Unassembled WGS sequence"/>
</dbReference>
<dbReference type="AlphaFoldDB" id="A0AAP1E6Z3"/>
<evidence type="ECO:0000313" key="2">
    <source>
        <dbReference type="Proteomes" id="UP000076442"/>
    </source>
</evidence>
<comment type="caution">
    <text evidence="1">The sequence shown here is derived from an EMBL/GenBank/DDBJ whole genome shotgun (WGS) entry which is preliminary data.</text>
</comment>
<dbReference type="InterPro" id="IPR056982">
    <property type="entry name" value="Phage_ProQ_C-like"/>
</dbReference>
<gene>
    <name evidence="1" type="ORF">B4122_1217</name>
</gene>
<accession>A0AAP1E6Z3</accession>
<evidence type="ECO:0000313" key="1">
    <source>
        <dbReference type="EMBL" id="KZD93385.1"/>
    </source>
</evidence>
<name>A0AAP1E6Z3_BACIU</name>
<organism evidence="1 2">
    <name type="scientific">Bacillus subtilis</name>
    <dbReference type="NCBI Taxonomy" id="1423"/>
    <lineage>
        <taxon>Bacteria</taxon>
        <taxon>Bacillati</taxon>
        <taxon>Bacillota</taxon>
        <taxon>Bacilli</taxon>
        <taxon>Bacillales</taxon>
        <taxon>Bacillaceae</taxon>
        <taxon>Bacillus</taxon>
    </lineage>
</organism>
<protein>
    <submittedName>
        <fullName evidence="1">Uncharacterized protein</fullName>
    </submittedName>
</protein>